<keyword evidence="4" id="KW-1185">Reference proteome</keyword>
<feature type="transmembrane region" description="Helical" evidence="1">
    <location>
        <begin position="118"/>
        <end position="137"/>
    </location>
</feature>
<dbReference type="Proteomes" id="UP000465622">
    <property type="component" value="Chromosome"/>
</dbReference>
<keyword evidence="1" id="KW-1133">Transmembrane helix</keyword>
<dbReference type="EMBL" id="AP022567">
    <property type="protein sequence ID" value="BBX32594.1"/>
    <property type="molecule type" value="Genomic_DNA"/>
</dbReference>
<reference evidence="2" key="2">
    <citation type="submission" date="2020-02" db="EMBL/GenBank/DDBJ databases">
        <authorList>
            <person name="Matsumoto Y."/>
            <person name="Motooka D."/>
            <person name="Nakamura S."/>
        </authorList>
    </citation>
    <scope>NUCLEOTIDE SEQUENCE</scope>
    <source>
        <strain evidence="2">JCM 12375</strain>
    </source>
</reference>
<feature type="transmembrane region" description="Helical" evidence="1">
    <location>
        <begin position="149"/>
        <end position="166"/>
    </location>
</feature>
<dbReference type="Proteomes" id="UP001241092">
    <property type="component" value="Chromosome"/>
</dbReference>
<reference evidence="2 4" key="1">
    <citation type="journal article" date="2019" name="Emerg. Microbes Infect.">
        <title>Comprehensive subspecies identification of 175 nontuberculous mycobacteria species based on 7547 genomic profiles.</title>
        <authorList>
            <person name="Matsumoto Y."/>
            <person name="Kinjo T."/>
            <person name="Motooka D."/>
            <person name="Nabeya D."/>
            <person name="Jung N."/>
            <person name="Uechi K."/>
            <person name="Horii T."/>
            <person name="Iida T."/>
            <person name="Fujita J."/>
            <person name="Nakamura S."/>
        </authorList>
    </citation>
    <scope>NUCLEOTIDE SEQUENCE [LARGE SCALE GENOMIC DNA]</scope>
    <source>
        <strain evidence="2 4">JCM 12375</strain>
    </source>
</reference>
<accession>A0AAI8XNC0</accession>
<name>A0AAI8XNC0_MYCME</name>
<dbReference type="RefSeq" id="WP_036432719.1">
    <property type="nucleotide sequence ID" value="NZ_AP022567.1"/>
</dbReference>
<feature type="transmembrane region" description="Helical" evidence="1">
    <location>
        <begin position="77"/>
        <end position="98"/>
    </location>
</feature>
<feature type="transmembrane region" description="Helical" evidence="1">
    <location>
        <begin position="44"/>
        <end position="65"/>
    </location>
</feature>
<evidence type="ECO:0000313" key="3">
    <source>
        <dbReference type="EMBL" id="BDY28737.1"/>
    </source>
</evidence>
<feature type="transmembrane region" description="Helical" evidence="1">
    <location>
        <begin position="12"/>
        <end position="32"/>
    </location>
</feature>
<dbReference type="EMBL" id="AP027452">
    <property type="protein sequence ID" value="BDY28737.1"/>
    <property type="molecule type" value="Genomic_DNA"/>
</dbReference>
<evidence type="ECO:0000256" key="1">
    <source>
        <dbReference type="SAM" id="Phobius"/>
    </source>
</evidence>
<feature type="transmembrane region" description="Helical" evidence="1">
    <location>
        <begin position="173"/>
        <end position="191"/>
    </location>
</feature>
<evidence type="ECO:0008006" key="6">
    <source>
        <dbReference type="Google" id="ProtNLM"/>
    </source>
</evidence>
<keyword evidence="1" id="KW-0472">Membrane</keyword>
<keyword evidence="1" id="KW-0812">Transmembrane</keyword>
<evidence type="ECO:0000313" key="2">
    <source>
        <dbReference type="EMBL" id="BBX32594.1"/>
    </source>
</evidence>
<evidence type="ECO:0000313" key="4">
    <source>
        <dbReference type="Proteomes" id="UP000465622"/>
    </source>
</evidence>
<sequence length="195" mass="22878">MPSSAAADVFIHIRIIVGMVLGLSLARLVNGMTRFIQHPKRDQIYSVHIGWTVFMLSAIVHFWWYEFGLSRIQVWTFEMYFFVLLYATLFVAIASLLYPDKMDDYDGFQDYFESRRKWFYSLLAVMFSIDLIDTAIKGADYFHALGAEYVVKQVVLIVCSLIAVFVADKRYQLTFVTLTILYQVLWIFRLFDVLR</sequence>
<evidence type="ECO:0000313" key="5">
    <source>
        <dbReference type="Proteomes" id="UP001241092"/>
    </source>
</evidence>
<protein>
    <recommendedName>
        <fullName evidence="6">Mll4938 protein</fullName>
    </recommendedName>
</protein>
<dbReference type="AlphaFoldDB" id="A0AAI8XNC0"/>
<gene>
    <name evidence="3" type="ORF">hbim_02672</name>
    <name evidence="2" type="ORF">MMAGJ_18760</name>
</gene>
<reference evidence="3" key="3">
    <citation type="submission" date="2023-03" db="EMBL/GenBank/DDBJ databases">
        <title>Draft genome sequence of a Mycolicibacterium mageritense strain H4_3_1 isolated from a hybrid biological-inorganic system reactor.</title>
        <authorList>
            <person name="Feng X."/>
            <person name="Kazama D."/>
            <person name="Sato K."/>
            <person name="Kobayashi H."/>
        </authorList>
    </citation>
    <scope>NUCLEOTIDE SEQUENCE</scope>
    <source>
        <strain evidence="3">H4_3_1</strain>
    </source>
</reference>
<organism evidence="3 5">
    <name type="scientific">Mycolicibacterium mageritense</name>
    <name type="common">Mycobacterium mageritense</name>
    <dbReference type="NCBI Taxonomy" id="53462"/>
    <lineage>
        <taxon>Bacteria</taxon>
        <taxon>Bacillati</taxon>
        <taxon>Actinomycetota</taxon>
        <taxon>Actinomycetes</taxon>
        <taxon>Mycobacteriales</taxon>
        <taxon>Mycobacteriaceae</taxon>
        <taxon>Mycolicibacterium</taxon>
    </lineage>
</organism>
<proteinExistence type="predicted"/>